<proteinExistence type="inferred from homology"/>
<dbReference type="InterPro" id="IPR036388">
    <property type="entry name" value="WH-like_DNA-bd_sf"/>
</dbReference>
<dbReference type="GO" id="GO:0006351">
    <property type="term" value="P:DNA-templated transcription"/>
    <property type="evidence" value="ECO:0007669"/>
    <property type="project" value="TreeGrafter"/>
</dbReference>
<comment type="similarity">
    <text evidence="1">Belongs to the LysR transcriptional regulatory family.</text>
</comment>
<dbReference type="RefSeq" id="WP_142892324.1">
    <property type="nucleotide sequence ID" value="NZ_ML660161.1"/>
</dbReference>
<keyword evidence="3" id="KW-0238">DNA-binding</keyword>
<dbReference type="InterPro" id="IPR058163">
    <property type="entry name" value="LysR-type_TF_proteobact-type"/>
</dbReference>
<dbReference type="InterPro" id="IPR005119">
    <property type="entry name" value="LysR_subst-bd"/>
</dbReference>
<dbReference type="Proteomes" id="UP000315439">
    <property type="component" value="Unassembled WGS sequence"/>
</dbReference>
<dbReference type="AlphaFoldDB" id="A0A545UHA1"/>
<organism evidence="6 7">
    <name type="scientific">Aliikangiella coralliicola</name>
    <dbReference type="NCBI Taxonomy" id="2592383"/>
    <lineage>
        <taxon>Bacteria</taxon>
        <taxon>Pseudomonadati</taxon>
        <taxon>Pseudomonadota</taxon>
        <taxon>Gammaproteobacteria</taxon>
        <taxon>Oceanospirillales</taxon>
        <taxon>Pleioneaceae</taxon>
        <taxon>Aliikangiella</taxon>
    </lineage>
</organism>
<dbReference type="GO" id="GO:0043565">
    <property type="term" value="F:sequence-specific DNA binding"/>
    <property type="evidence" value="ECO:0007669"/>
    <property type="project" value="TreeGrafter"/>
</dbReference>
<keyword evidence="4" id="KW-0804">Transcription</keyword>
<dbReference type="Pfam" id="PF00126">
    <property type="entry name" value="HTH_1"/>
    <property type="match status" value="1"/>
</dbReference>
<dbReference type="OrthoDB" id="9815676at2"/>
<dbReference type="Pfam" id="PF03466">
    <property type="entry name" value="LysR_substrate"/>
    <property type="match status" value="1"/>
</dbReference>
<gene>
    <name evidence="6" type="ORF">FLL46_04715</name>
</gene>
<reference evidence="6 7" key="1">
    <citation type="submission" date="2019-07" db="EMBL/GenBank/DDBJ databases">
        <title>Draft genome for Aliikangiella sp. M105.</title>
        <authorList>
            <person name="Wang G."/>
        </authorList>
    </citation>
    <scope>NUCLEOTIDE SEQUENCE [LARGE SCALE GENOMIC DNA]</scope>
    <source>
        <strain evidence="6 7">M105</strain>
    </source>
</reference>
<sequence>MDKLRAMELFVRLAEVGSFTRLAEERNLSKSMISKEISRLEEDIGARLLHRSTRNIQLTQVGSGYLERCREILMKLDDADSYVQDHQHQPKGKLRINAPMALGLTDLSLLFAAFMREYPDIELDIHLSDEPLDLVKQGFDVGFRASSTRFDSSYVGKPLTQFSYHVCVAADYFESNPNINQPDDLIQHNCLVYSYFRGKNYWPLGDGVEVSGRLKVNSTPFMMELIRQGLGVGFIPDFVCDYDLKKGTVVEVLANVNKPKLTLYALYPARQFAPPKLSHCIGFFERWFQQQEKKSSLLF</sequence>
<evidence type="ECO:0000256" key="4">
    <source>
        <dbReference type="ARBA" id="ARBA00023163"/>
    </source>
</evidence>
<evidence type="ECO:0000256" key="1">
    <source>
        <dbReference type="ARBA" id="ARBA00009437"/>
    </source>
</evidence>
<keyword evidence="7" id="KW-1185">Reference proteome</keyword>
<dbReference type="EMBL" id="VIKS01000003">
    <property type="protein sequence ID" value="TQV88839.1"/>
    <property type="molecule type" value="Genomic_DNA"/>
</dbReference>
<dbReference type="PANTHER" id="PTHR30537">
    <property type="entry name" value="HTH-TYPE TRANSCRIPTIONAL REGULATOR"/>
    <property type="match status" value="1"/>
</dbReference>
<name>A0A545UHA1_9GAMM</name>
<accession>A0A545UHA1</accession>
<dbReference type="GO" id="GO:0003700">
    <property type="term" value="F:DNA-binding transcription factor activity"/>
    <property type="evidence" value="ECO:0007669"/>
    <property type="project" value="InterPro"/>
</dbReference>
<feature type="domain" description="HTH lysR-type" evidence="5">
    <location>
        <begin position="1"/>
        <end position="59"/>
    </location>
</feature>
<dbReference type="SUPFAM" id="SSF46785">
    <property type="entry name" value="Winged helix' DNA-binding domain"/>
    <property type="match status" value="1"/>
</dbReference>
<dbReference type="SUPFAM" id="SSF53850">
    <property type="entry name" value="Periplasmic binding protein-like II"/>
    <property type="match status" value="1"/>
</dbReference>
<dbReference type="Gene3D" id="3.40.190.290">
    <property type="match status" value="1"/>
</dbReference>
<dbReference type="Gene3D" id="1.10.10.10">
    <property type="entry name" value="Winged helix-like DNA-binding domain superfamily/Winged helix DNA-binding domain"/>
    <property type="match status" value="1"/>
</dbReference>
<dbReference type="InterPro" id="IPR000847">
    <property type="entry name" value="LysR_HTH_N"/>
</dbReference>
<evidence type="ECO:0000259" key="5">
    <source>
        <dbReference type="PROSITE" id="PS50931"/>
    </source>
</evidence>
<dbReference type="FunFam" id="1.10.10.10:FF:000001">
    <property type="entry name" value="LysR family transcriptional regulator"/>
    <property type="match status" value="1"/>
</dbReference>
<evidence type="ECO:0000256" key="3">
    <source>
        <dbReference type="ARBA" id="ARBA00023125"/>
    </source>
</evidence>
<dbReference type="CDD" id="cd08422">
    <property type="entry name" value="PBP2_CrgA_like"/>
    <property type="match status" value="1"/>
</dbReference>
<dbReference type="PANTHER" id="PTHR30537:SF35">
    <property type="entry name" value="TRANSCRIPTIONAL REGULATORY PROTEIN"/>
    <property type="match status" value="1"/>
</dbReference>
<evidence type="ECO:0000313" key="7">
    <source>
        <dbReference type="Proteomes" id="UP000315439"/>
    </source>
</evidence>
<keyword evidence="2" id="KW-0805">Transcription regulation</keyword>
<dbReference type="InterPro" id="IPR036390">
    <property type="entry name" value="WH_DNA-bd_sf"/>
</dbReference>
<dbReference type="PROSITE" id="PS50931">
    <property type="entry name" value="HTH_LYSR"/>
    <property type="match status" value="1"/>
</dbReference>
<protein>
    <submittedName>
        <fullName evidence="6">LysR family transcriptional regulator</fullName>
    </submittedName>
</protein>
<evidence type="ECO:0000256" key="2">
    <source>
        <dbReference type="ARBA" id="ARBA00023015"/>
    </source>
</evidence>
<comment type="caution">
    <text evidence="6">The sequence shown here is derived from an EMBL/GenBank/DDBJ whole genome shotgun (WGS) entry which is preliminary data.</text>
</comment>
<evidence type="ECO:0000313" key="6">
    <source>
        <dbReference type="EMBL" id="TQV88839.1"/>
    </source>
</evidence>